<dbReference type="EMBL" id="JQIM01000010">
    <property type="protein sequence ID" value="KGX06597.1"/>
    <property type="molecule type" value="Genomic_DNA"/>
</dbReference>
<dbReference type="GO" id="GO:0000976">
    <property type="term" value="F:transcription cis-regulatory region binding"/>
    <property type="evidence" value="ECO:0007669"/>
    <property type="project" value="TreeGrafter"/>
</dbReference>
<comment type="caution">
    <text evidence="5">The sequence shown here is derived from an EMBL/GenBank/DDBJ whole genome shotgun (WGS) entry which is preliminary data.</text>
</comment>
<dbReference type="InterPro" id="IPR027444">
    <property type="entry name" value="H-NS_C_dom"/>
</dbReference>
<dbReference type="Gene3D" id="4.10.430.30">
    <property type="match status" value="1"/>
</dbReference>
<accession>A0A095PHL9</accession>
<dbReference type="RefSeq" id="WP_004191318.1">
    <property type="nucleotide sequence ID" value="NZ_AP028071.1"/>
</dbReference>
<dbReference type="KEGG" id="but:X994_1244"/>
<dbReference type="PANTHER" id="PTHR38097">
    <property type="match status" value="1"/>
</dbReference>
<comment type="similarity">
    <text evidence="2">Belongs to the histone-like protein H-NS family.</text>
</comment>
<dbReference type="SMART" id="SM00528">
    <property type="entry name" value="HNS"/>
    <property type="match status" value="1"/>
</dbReference>
<keyword evidence="3" id="KW-0963">Cytoplasm</keyword>
<dbReference type="OrthoDB" id="5297879at2"/>
<dbReference type="GO" id="GO:0005829">
    <property type="term" value="C:cytosol"/>
    <property type="evidence" value="ECO:0007669"/>
    <property type="project" value="TreeGrafter"/>
</dbReference>
<evidence type="ECO:0000256" key="2">
    <source>
        <dbReference type="ARBA" id="ARBA00010610"/>
    </source>
</evidence>
<dbReference type="GO" id="GO:0009295">
    <property type="term" value="C:nucleoid"/>
    <property type="evidence" value="ECO:0007669"/>
    <property type="project" value="UniProtKB-SubCell"/>
</dbReference>
<evidence type="ECO:0000256" key="3">
    <source>
        <dbReference type="ARBA" id="ARBA00022490"/>
    </source>
</evidence>
<dbReference type="GO" id="GO:0003681">
    <property type="term" value="F:bent DNA binding"/>
    <property type="evidence" value="ECO:0007669"/>
    <property type="project" value="TreeGrafter"/>
</dbReference>
<evidence type="ECO:0000256" key="1">
    <source>
        <dbReference type="ARBA" id="ARBA00004453"/>
    </source>
</evidence>
<protein>
    <submittedName>
        <fullName evidence="5">H-NS histone family protein</fullName>
    </submittedName>
</protein>
<proteinExistence type="inferred from homology"/>
<dbReference type="GeneID" id="93059921"/>
<sequence>MDHDPQLTERWLEIHAEIEALRRKAKAAAIMQIELLMTQYGISPGELKGVDGAPAHRKPKARYWNPETGQTWSGRGRMPKWLVGRELASHLIDGESALKRMKLLNRDAQGADEG</sequence>
<comment type="subcellular location">
    <subcellularLocation>
        <location evidence="1">Cytoplasm</location>
        <location evidence="1">Nucleoid</location>
    </subcellularLocation>
</comment>
<dbReference type="Pfam" id="PF00816">
    <property type="entry name" value="Histone_HNS"/>
    <property type="match status" value="1"/>
</dbReference>
<dbReference type="Proteomes" id="UP000030475">
    <property type="component" value="Unassembled WGS sequence"/>
</dbReference>
<keyword evidence="4" id="KW-0238">DNA-binding</keyword>
<dbReference type="AlphaFoldDB" id="A0A095PHL9"/>
<dbReference type="GO" id="GO:0001217">
    <property type="term" value="F:DNA-binding transcription repressor activity"/>
    <property type="evidence" value="ECO:0007669"/>
    <property type="project" value="TreeGrafter"/>
</dbReference>
<dbReference type="GO" id="GO:0003680">
    <property type="term" value="F:minor groove of adenine-thymine-rich DNA binding"/>
    <property type="evidence" value="ECO:0007669"/>
    <property type="project" value="TreeGrafter"/>
</dbReference>
<name>A0A095PHL9_BURPE</name>
<evidence type="ECO:0000313" key="6">
    <source>
        <dbReference type="Proteomes" id="UP000030475"/>
    </source>
</evidence>
<dbReference type="PANTHER" id="PTHR38097:SF2">
    <property type="entry name" value="DNA-BINDING PROTEIN STPA"/>
    <property type="match status" value="1"/>
</dbReference>
<dbReference type="SUPFAM" id="SSF81273">
    <property type="entry name" value="H-NS histone-like proteins"/>
    <property type="match status" value="1"/>
</dbReference>
<reference evidence="5 6" key="1">
    <citation type="submission" date="2014-08" db="EMBL/GenBank/DDBJ databases">
        <authorList>
            <person name="Bunnell A."/>
            <person name="Chain P.S."/>
            <person name="Chertkov O."/>
            <person name="Currie B.J."/>
            <person name="Daligault H.E."/>
            <person name="Davenport K.W."/>
            <person name="Davis C."/>
            <person name="Gleasner C.D."/>
            <person name="Johnson S.L."/>
            <person name="Kaestli M."/>
            <person name="Koren S."/>
            <person name="Kunde Y.A."/>
            <person name="Mayo M."/>
            <person name="McMurry K.K."/>
            <person name="Price E.P."/>
            <person name="Reitenga K.G."/>
            <person name="Robison R."/>
            <person name="Rosovitz M.J."/>
            <person name="Sarovich D.S."/>
            <person name="Teshima H."/>
        </authorList>
    </citation>
    <scope>NUCLEOTIDE SEQUENCE [LARGE SCALE GENOMIC DNA]</scope>
    <source>
        <strain evidence="5 6">MSHR44</strain>
    </source>
</reference>
<organism evidence="5 6">
    <name type="scientific">Burkholderia pseudomallei</name>
    <name type="common">Pseudomonas pseudomallei</name>
    <dbReference type="NCBI Taxonomy" id="28450"/>
    <lineage>
        <taxon>Bacteria</taxon>
        <taxon>Pseudomonadati</taxon>
        <taxon>Pseudomonadota</taxon>
        <taxon>Betaproteobacteria</taxon>
        <taxon>Burkholderiales</taxon>
        <taxon>Burkholderiaceae</taxon>
        <taxon>Burkholderia</taxon>
        <taxon>pseudomallei group</taxon>
    </lineage>
</organism>
<evidence type="ECO:0000313" key="5">
    <source>
        <dbReference type="EMBL" id="KGX06597.1"/>
    </source>
</evidence>
<evidence type="ECO:0000256" key="4">
    <source>
        <dbReference type="ARBA" id="ARBA00023125"/>
    </source>
</evidence>
<dbReference type="GO" id="GO:0032993">
    <property type="term" value="C:protein-DNA complex"/>
    <property type="evidence" value="ECO:0007669"/>
    <property type="project" value="TreeGrafter"/>
</dbReference>
<gene>
    <name evidence="5" type="ORF">Y036_531</name>
</gene>